<reference evidence="1 3" key="1">
    <citation type="submission" date="2019-12" db="EMBL/GenBank/DDBJ databases">
        <title>Whole genome shotgun sequence of Streptomyces libani subsp. libani NBRC 13452.</title>
        <authorList>
            <person name="Ichikawa N."/>
            <person name="Kimura A."/>
            <person name="Kitahashi Y."/>
            <person name="Komaki H."/>
            <person name="Tamura T."/>
        </authorList>
    </citation>
    <scope>NUCLEOTIDE SEQUENCE [LARGE SCALE GENOMIC DNA]</scope>
    <source>
        <strain evidence="1 3">NBRC 13452</strain>
    </source>
</reference>
<evidence type="ECO:0000313" key="3">
    <source>
        <dbReference type="Proteomes" id="UP000429552"/>
    </source>
</evidence>
<dbReference type="Proteomes" id="UP000429552">
    <property type="component" value="Unassembled WGS sequence"/>
</dbReference>
<proteinExistence type="predicted"/>
<reference evidence="2 4" key="2">
    <citation type="submission" date="2022-12" db="EMBL/GenBank/DDBJ databases">
        <authorList>
            <person name="Ruckert C."/>
            <person name="Busche T."/>
            <person name="Kalinowski J."/>
            <person name="Wittmann C."/>
        </authorList>
    </citation>
    <scope>NUCLEOTIDE SEQUENCE [LARGE SCALE GENOMIC DNA]</scope>
    <source>
        <strain evidence="2 4">DSM 40555</strain>
    </source>
</reference>
<evidence type="ECO:0008006" key="5">
    <source>
        <dbReference type="Google" id="ProtNLM"/>
    </source>
</evidence>
<dbReference type="AlphaFoldDB" id="A0A640TCJ7"/>
<sequence>MAAVGSVDVEVLLIGWLQEQLGDGVVVRDELDNNLLNELPTVQVERVGGTDDGLRLDRALVDIDVYAATRGDAADLAAVIRGLLLRMPGSTVAGAVIGRVRTESAPAARPYENTGLRRVGGTYSLYLHPVS</sequence>
<keyword evidence="4" id="KW-1185">Reference proteome</keyword>
<organism evidence="1 3">
    <name type="scientific">Streptomyces nigrescens</name>
    <dbReference type="NCBI Taxonomy" id="1920"/>
    <lineage>
        <taxon>Bacteria</taxon>
        <taxon>Bacillati</taxon>
        <taxon>Actinomycetota</taxon>
        <taxon>Actinomycetes</taxon>
        <taxon>Kitasatosporales</taxon>
        <taxon>Streptomycetaceae</taxon>
        <taxon>Streptomyces</taxon>
    </lineage>
</organism>
<dbReference type="Pfam" id="PF23841">
    <property type="entry name" value="Phage_tail_terminator_2"/>
    <property type="match status" value="1"/>
</dbReference>
<evidence type="ECO:0000313" key="2">
    <source>
        <dbReference type="EMBL" id="WAT94870.1"/>
    </source>
</evidence>
<name>A0A640TCJ7_STRNI</name>
<dbReference type="Proteomes" id="UP001210609">
    <property type="component" value="Chromosome"/>
</dbReference>
<protein>
    <recommendedName>
        <fullName evidence="5">DUF3168 domain-containing protein</fullName>
    </recommendedName>
</protein>
<evidence type="ECO:0000313" key="1">
    <source>
        <dbReference type="EMBL" id="GFE20016.1"/>
    </source>
</evidence>
<dbReference type="RefSeq" id="WP_159483998.1">
    <property type="nucleotide sequence ID" value="NZ_BLIP01000001.1"/>
</dbReference>
<evidence type="ECO:0000313" key="4">
    <source>
        <dbReference type="Proteomes" id="UP001210609"/>
    </source>
</evidence>
<dbReference type="EMBL" id="CP114202">
    <property type="protein sequence ID" value="WAT94870.1"/>
    <property type="molecule type" value="Genomic_DNA"/>
</dbReference>
<accession>A0A640TCJ7</accession>
<dbReference type="InterPro" id="IPR057003">
    <property type="entry name" value="Phage_tail_terminator_2"/>
</dbReference>
<dbReference type="EMBL" id="BLIP01000001">
    <property type="protein sequence ID" value="GFE20016.1"/>
    <property type="molecule type" value="Genomic_DNA"/>
</dbReference>
<gene>
    <name evidence="1" type="ORF">Sliba_04690</name>
    <name evidence="2" type="ORF">STRLI_000542</name>
</gene>